<dbReference type="InterPro" id="IPR018060">
    <property type="entry name" value="HTH_AraC"/>
</dbReference>
<gene>
    <name evidence="5" type="ORF">BK123_16525</name>
</gene>
<evidence type="ECO:0000256" key="1">
    <source>
        <dbReference type="ARBA" id="ARBA00023015"/>
    </source>
</evidence>
<feature type="domain" description="HTH araC/xylS-type" evidence="4">
    <location>
        <begin position="164"/>
        <end position="262"/>
    </location>
</feature>
<dbReference type="STRING" id="1401.BK123_16525"/>
<dbReference type="SUPFAM" id="SSF46689">
    <property type="entry name" value="Homeodomain-like"/>
    <property type="match status" value="2"/>
</dbReference>
<dbReference type="PROSITE" id="PS00041">
    <property type="entry name" value="HTH_ARAC_FAMILY_1"/>
    <property type="match status" value="1"/>
</dbReference>
<keyword evidence="1" id="KW-0805">Transcription regulation</keyword>
<dbReference type="Proteomes" id="UP000187074">
    <property type="component" value="Unassembled WGS sequence"/>
</dbReference>
<keyword evidence="3" id="KW-0804">Transcription</keyword>
<dbReference type="InterPro" id="IPR009057">
    <property type="entry name" value="Homeodomain-like_sf"/>
</dbReference>
<protein>
    <submittedName>
        <fullName evidence="5">AraC family transcriptional regulator</fullName>
    </submittedName>
</protein>
<dbReference type="PANTHER" id="PTHR43280:SF2">
    <property type="entry name" value="HTH-TYPE TRANSCRIPTIONAL REGULATOR EXSA"/>
    <property type="match status" value="1"/>
</dbReference>
<dbReference type="SMART" id="SM00342">
    <property type="entry name" value="HTH_ARAC"/>
    <property type="match status" value="1"/>
</dbReference>
<dbReference type="PANTHER" id="PTHR43280">
    <property type="entry name" value="ARAC-FAMILY TRANSCRIPTIONAL REGULATOR"/>
    <property type="match status" value="1"/>
</dbReference>
<dbReference type="GO" id="GO:0043565">
    <property type="term" value="F:sequence-specific DNA binding"/>
    <property type="evidence" value="ECO:0007669"/>
    <property type="project" value="InterPro"/>
</dbReference>
<dbReference type="Gene3D" id="1.10.10.60">
    <property type="entry name" value="Homeodomain-like"/>
    <property type="match status" value="2"/>
</dbReference>
<evidence type="ECO:0000313" key="6">
    <source>
        <dbReference type="Proteomes" id="UP000187074"/>
    </source>
</evidence>
<evidence type="ECO:0000313" key="5">
    <source>
        <dbReference type="EMBL" id="OME92214.1"/>
    </source>
</evidence>
<reference evidence="5 6" key="1">
    <citation type="submission" date="2016-11" db="EMBL/GenBank/DDBJ databases">
        <title>Paenibacillus species isolates.</title>
        <authorList>
            <person name="Beno S.M."/>
        </authorList>
    </citation>
    <scope>NUCLEOTIDE SEQUENCE [LARGE SCALE GENOMIC DNA]</scope>
    <source>
        <strain evidence="5 6">FSL F4-0100</strain>
    </source>
</reference>
<evidence type="ECO:0000256" key="2">
    <source>
        <dbReference type="ARBA" id="ARBA00023125"/>
    </source>
</evidence>
<evidence type="ECO:0000256" key="3">
    <source>
        <dbReference type="ARBA" id="ARBA00023163"/>
    </source>
</evidence>
<dbReference type="Pfam" id="PF12833">
    <property type="entry name" value="HTH_18"/>
    <property type="match status" value="1"/>
</dbReference>
<sequence length="265" mass="30750">MEFSRFLDPDLHYHVYVKNTPQFQKTHDTYDHWALFIVEEGAFNYRMGSQSGRAVKDDIVLCPPDLTFYRQTDGLSFHLMGFQWIHSLEEPPRAANFPTFGKLRLLNNKRFQSTLSQFRDAQYLHAGIGHMYKKHLLRDLLYLLQIEQSEQHTMTLFSEDPTLGRALHLLQQQAEFGLSLKSIAVELGLTQVQLTRLFTRELRITPSAYATNLRMDKVKQLLIYSSLTLAQIAEHCGFTDEHHLSKSFKKLCGVNPSSYRKTHSV</sequence>
<dbReference type="AlphaFoldDB" id="A0A1R1B1A3"/>
<keyword evidence="2" id="KW-0238">DNA-binding</keyword>
<dbReference type="OrthoDB" id="2636626at2"/>
<dbReference type="PROSITE" id="PS01124">
    <property type="entry name" value="HTH_ARAC_FAMILY_2"/>
    <property type="match status" value="1"/>
</dbReference>
<dbReference type="InterPro" id="IPR018062">
    <property type="entry name" value="HTH_AraC-typ_CS"/>
</dbReference>
<accession>A0A1R1B1A3</accession>
<comment type="caution">
    <text evidence="5">The sequence shown here is derived from an EMBL/GenBank/DDBJ whole genome shotgun (WGS) entry which is preliminary data.</text>
</comment>
<name>A0A1R1B1A3_PAELA</name>
<proteinExistence type="predicted"/>
<evidence type="ECO:0000259" key="4">
    <source>
        <dbReference type="PROSITE" id="PS01124"/>
    </source>
</evidence>
<dbReference type="RefSeq" id="WP_076323470.1">
    <property type="nucleotide sequence ID" value="NZ_MRTF01000005.1"/>
</dbReference>
<organism evidence="5 6">
    <name type="scientific">Paenibacillus lautus</name>
    <name type="common">Bacillus lautus</name>
    <dbReference type="NCBI Taxonomy" id="1401"/>
    <lineage>
        <taxon>Bacteria</taxon>
        <taxon>Bacillati</taxon>
        <taxon>Bacillota</taxon>
        <taxon>Bacilli</taxon>
        <taxon>Bacillales</taxon>
        <taxon>Paenibacillaceae</taxon>
        <taxon>Paenibacillus</taxon>
    </lineage>
</organism>
<dbReference type="EMBL" id="MRTF01000005">
    <property type="protein sequence ID" value="OME92214.1"/>
    <property type="molecule type" value="Genomic_DNA"/>
</dbReference>
<dbReference type="GO" id="GO:0003700">
    <property type="term" value="F:DNA-binding transcription factor activity"/>
    <property type="evidence" value="ECO:0007669"/>
    <property type="project" value="InterPro"/>
</dbReference>